<dbReference type="UniPathway" id="UPA00664"/>
<dbReference type="NCBIfam" id="TIGR00544">
    <property type="entry name" value="lgt"/>
    <property type="match status" value="1"/>
</dbReference>
<evidence type="ECO:0000313" key="9">
    <source>
        <dbReference type="Proteomes" id="UP000501253"/>
    </source>
</evidence>
<dbReference type="PANTHER" id="PTHR30589">
    <property type="entry name" value="PROLIPOPROTEIN DIACYLGLYCERYL TRANSFERASE"/>
    <property type="match status" value="1"/>
</dbReference>
<feature type="transmembrane region" description="Helical" evidence="7">
    <location>
        <begin position="174"/>
        <end position="191"/>
    </location>
</feature>
<evidence type="ECO:0000256" key="1">
    <source>
        <dbReference type="ARBA" id="ARBA00007150"/>
    </source>
</evidence>
<evidence type="ECO:0000256" key="4">
    <source>
        <dbReference type="ARBA" id="ARBA00022692"/>
    </source>
</evidence>
<proteinExistence type="inferred from homology"/>
<keyword evidence="2 7" id="KW-1003">Cell membrane</keyword>
<dbReference type="Pfam" id="PF01790">
    <property type="entry name" value="LGT"/>
    <property type="match status" value="1"/>
</dbReference>
<evidence type="ECO:0000313" key="8">
    <source>
        <dbReference type="EMBL" id="QJA05646.1"/>
    </source>
</evidence>
<dbReference type="HAMAP" id="MF_01147">
    <property type="entry name" value="Lgt"/>
    <property type="match status" value="1"/>
</dbReference>
<keyword evidence="6 7" id="KW-0472">Membrane</keyword>
<comment type="catalytic activity">
    <reaction evidence="7">
        <text>L-cysteinyl-[prolipoprotein] + a 1,2-diacyl-sn-glycero-3-phospho-(1'-sn-glycerol) = an S-1,2-diacyl-sn-glyceryl-L-cysteinyl-[prolipoprotein] + sn-glycerol 1-phosphate + H(+)</text>
        <dbReference type="Rhea" id="RHEA:56712"/>
        <dbReference type="Rhea" id="RHEA-COMP:14679"/>
        <dbReference type="Rhea" id="RHEA-COMP:14680"/>
        <dbReference type="ChEBI" id="CHEBI:15378"/>
        <dbReference type="ChEBI" id="CHEBI:29950"/>
        <dbReference type="ChEBI" id="CHEBI:57685"/>
        <dbReference type="ChEBI" id="CHEBI:64716"/>
        <dbReference type="ChEBI" id="CHEBI:140658"/>
        <dbReference type="EC" id="2.5.1.145"/>
    </reaction>
</comment>
<keyword evidence="8" id="KW-0449">Lipoprotein</keyword>
<feature type="binding site" evidence="7">
    <location>
        <position position="139"/>
    </location>
    <ligand>
        <name>a 1,2-diacyl-sn-glycero-3-phospho-(1'-sn-glycerol)</name>
        <dbReference type="ChEBI" id="CHEBI:64716"/>
    </ligand>
</feature>
<evidence type="ECO:0000256" key="6">
    <source>
        <dbReference type="ARBA" id="ARBA00023136"/>
    </source>
</evidence>
<comment type="subcellular location">
    <subcellularLocation>
        <location evidence="7">Cell membrane</location>
        <topology evidence="7">Multi-pass membrane protein</topology>
    </subcellularLocation>
</comment>
<feature type="transmembrane region" description="Helical" evidence="7">
    <location>
        <begin position="57"/>
        <end position="77"/>
    </location>
</feature>
<dbReference type="GO" id="GO:0005886">
    <property type="term" value="C:plasma membrane"/>
    <property type="evidence" value="ECO:0007669"/>
    <property type="project" value="UniProtKB-SubCell"/>
</dbReference>
<sequence>MLPYPQINPEIVRIGPLAIRWYGLMYLLGFLAAYFLARHQLRERGLPELIPRLEDLLFWAGVGLIVGARLGHVLFYYPEYYLRRPLEILALWHGGMSFHGGLLGAVLSGWLYARRHRLHFWWWADLLVVTAPIGLGLGRIGNFINGELYGRPTQVPWAMVFPAGGPVPRHPSQLYEALGEGLLLFLILWSLRRRPWAPGLKLALFLVLYGAIRFFLEFFREPDPGVGLFFGWMTRGQFFCLLMVLAGLGLFFLRRGKPEEGPYLAG</sequence>
<dbReference type="PANTHER" id="PTHR30589:SF0">
    <property type="entry name" value="PHOSPHATIDYLGLYCEROL--PROLIPOPROTEIN DIACYLGLYCERYL TRANSFERASE"/>
    <property type="match status" value="1"/>
</dbReference>
<reference evidence="8 9" key="1">
    <citation type="submission" date="2019-08" db="EMBL/GenBank/DDBJ databases">
        <title>Complete genome sequence of Thermosulfurimonas marina SU872T, an anaerobic thermophilic chemolithoautotrophic bacterium isolated from a shallow marine hydrothermal vent.</title>
        <authorList>
            <person name="Allioux M."/>
            <person name="Jebbar M."/>
            <person name="Slobodkina G."/>
            <person name="Slobodkin A."/>
            <person name="Moalic Y."/>
            <person name="Frolova A."/>
            <person name="Shao Z."/>
            <person name="Alain K."/>
        </authorList>
    </citation>
    <scope>NUCLEOTIDE SEQUENCE [LARGE SCALE GENOMIC DNA]</scope>
    <source>
        <strain evidence="8 9">SU872</strain>
    </source>
</reference>
<dbReference type="EMBL" id="CP042909">
    <property type="protein sequence ID" value="QJA05646.1"/>
    <property type="molecule type" value="Genomic_DNA"/>
</dbReference>
<dbReference type="InterPro" id="IPR001640">
    <property type="entry name" value="Lgt"/>
</dbReference>
<accession>A0A6H1WR79</accession>
<dbReference type="Proteomes" id="UP000501253">
    <property type="component" value="Chromosome"/>
</dbReference>
<dbReference type="AlphaFoldDB" id="A0A6H1WR79"/>
<feature type="transmembrane region" description="Helical" evidence="7">
    <location>
        <begin position="20"/>
        <end position="37"/>
    </location>
</feature>
<keyword evidence="4 7" id="KW-0812">Transmembrane</keyword>
<organism evidence="8 9">
    <name type="scientific">Thermosulfurimonas marina</name>
    <dbReference type="NCBI Taxonomy" id="2047767"/>
    <lineage>
        <taxon>Bacteria</taxon>
        <taxon>Pseudomonadati</taxon>
        <taxon>Thermodesulfobacteriota</taxon>
        <taxon>Thermodesulfobacteria</taxon>
        <taxon>Thermodesulfobacteriales</taxon>
        <taxon>Thermodesulfobacteriaceae</taxon>
        <taxon>Thermosulfurimonas</taxon>
    </lineage>
</organism>
<evidence type="ECO:0000256" key="2">
    <source>
        <dbReference type="ARBA" id="ARBA00022475"/>
    </source>
</evidence>
<feature type="transmembrane region" description="Helical" evidence="7">
    <location>
        <begin position="236"/>
        <end position="253"/>
    </location>
</feature>
<comment type="function">
    <text evidence="7">Catalyzes the transfer of the diacylglyceryl group from phosphatidylglycerol to the sulfhydryl group of the N-terminal cysteine of a prolipoprotein, the first step in the formation of mature lipoproteins.</text>
</comment>
<keyword evidence="3 7" id="KW-0808">Transferase</keyword>
<feature type="transmembrane region" description="Helical" evidence="7">
    <location>
        <begin position="198"/>
        <end position="216"/>
    </location>
</feature>
<evidence type="ECO:0000256" key="7">
    <source>
        <dbReference type="HAMAP-Rule" id="MF_01147"/>
    </source>
</evidence>
<dbReference type="GO" id="GO:0042158">
    <property type="term" value="P:lipoprotein biosynthetic process"/>
    <property type="evidence" value="ECO:0007669"/>
    <property type="project" value="UniProtKB-UniRule"/>
</dbReference>
<feature type="transmembrane region" description="Helical" evidence="7">
    <location>
        <begin position="120"/>
        <end position="140"/>
    </location>
</feature>
<feature type="transmembrane region" description="Helical" evidence="7">
    <location>
        <begin position="89"/>
        <end position="113"/>
    </location>
</feature>
<dbReference type="GO" id="GO:0008961">
    <property type="term" value="F:phosphatidylglycerol-prolipoprotein diacylglyceryl transferase activity"/>
    <property type="evidence" value="ECO:0007669"/>
    <property type="project" value="UniProtKB-UniRule"/>
</dbReference>
<keyword evidence="9" id="KW-1185">Reference proteome</keyword>
<name>A0A6H1WR79_9BACT</name>
<protein>
    <recommendedName>
        <fullName evidence="7">Phosphatidylglycerol--prolipoprotein diacylglyceryl transferase</fullName>
        <ecNumber evidence="7">2.5.1.145</ecNumber>
    </recommendedName>
</protein>
<dbReference type="PROSITE" id="PS01311">
    <property type="entry name" value="LGT"/>
    <property type="match status" value="1"/>
</dbReference>
<dbReference type="RefSeq" id="WP_168719008.1">
    <property type="nucleotide sequence ID" value="NZ_CP042909.1"/>
</dbReference>
<gene>
    <name evidence="7" type="primary">lgt</name>
    <name evidence="8" type="ORF">FVE67_02005</name>
</gene>
<dbReference type="KEGG" id="tmai:FVE67_02005"/>
<keyword evidence="5 7" id="KW-1133">Transmembrane helix</keyword>
<comment type="similarity">
    <text evidence="1 7">Belongs to the Lgt family.</text>
</comment>
<dbReference type="EC" id="2.5.1.145" evidence="7"/>
<evidence type="ECO:0000256" key="5">
    <source>
        <dbReference type="ARBA" id="ARBA00022989"/>
    </source>
</evidence>
<comment type="pathway">
    <text evidence="7">Protein modification; lipoprotein biosynthesis (diacylglyceryl transfer).</text>
</comment>
<evidence type="ECO:0000256" key="3">
    <source>
        <dbReference type="ARBA" id="ARBA00022679"/>
    </source>
</evidence>